<dbReference type="AlphaFoldDB" id="A0A1G7FXL9"/>
<accession>A0A1G7FXL9</accession>
<evidence type="ECO:0000256" key="1">
    <source>
        <dbReference type="ARBA" id="ARBA00010169"/>
    </source>
</evidence>
<protein>
    <submittedName>
        <fullName evidence="3">Divalent cation tolerance protein</fullName>
    </submittedName>
</protein>
<dbReference type="InterPro" id="IPR015867">
    <property type="entry name" value="N-reg_PII/ATP_PRibTrfase_C"/>
</dbReference>
<dbReference type="RefSeq" id="WP_092687253.1">
    <property type="nucleotide sequence ID" value="NZ_FNBK01000001.1"/>
</dbReference>
<dbReference type="InterPro" id="IPR004323">
    <property type="entry name" value="Ion_tolerance_CutA"/>
</dbReference>
<dbReference type="OrthoDB" id="8015at2157"/>
<dbReference type="GO" id="GO:0005507">
    <property type="term" value="F:copper ion binding"/>
    <property type="evidence" value="ECO:0007669"/>
    <property type="project" value="TreeGrafter"/>
</dbReference>
<organism evidence="3 4">
    <name type="scientific">Halorientalis regularis</name>
    <dbReference type="NCBI Taxonomy" id="660518"/>
    <lineage>
        <taxon>Archaea</taxon>
        <taxon>Methanobacteriati</taxon>
        <taxon>Methanobacteriota</taxon>
        <taxon>Stenosarchaea group</taxon>
        <taxon>Halobacteria</taxon>
        <taxon>Halobacteriales</taxon>
        <taxon>Haloarculaceae</taxon>
        <taxon>Halorientalis</taxon>
    </lineage>
</organism>
<dbReference type="Gene3D" id="3.30.70.120">
    <property type="match status" value="1"/>
</dbReference>
<name>A0A1G7FXL9_9EURY</name>
<keyword evidence="2" id="KW-0963">Cytoplasm</keyword>
<comment type="similarity">
    <text evidence="1">Belongs to the CutA family.</text>
</comment>
<keyword evidence="4" id="KW-1185">Reference proteome</keyword>
<dbReference type="GO" id="GO:0010038">
    <property type="term" value="P:response to metal ion"/>
    <property type="evidence" value="ECO:0007669"/>
    <property type="project" value="InterPro"/>
</dbReference>
<dbReference type="STRING" id="660518.SAMN05216218_101398"/>
<reference evidence="4" key="1">
    <citation type="submission" date="2016-10" db="EMBL/GenBank/DDBJ databases">
        <authorList>
            <person name="Varghese N."/>
            <person name="Submissions S."/>
        </authorList>
    </citation>
    <scope>NUCLEOTIDE SEQUENCE [LARGE SCALE GENOMIC DNA]</scope>
    <source>
        <strain evidence="4">IBRC-M 10760</strain>
    </source>
</reference>
<dbReference type="PANTHER" id="PTHR23419:SF8">
    <property type="entry name" value="FI09726P"/>
    <property type="match status" value="1"/>
</dbReference>
<sequence>MPTVFVTAPPDEAASLAETLVEEGFAACVNRFPCRSTYRWDGEVHADDEEILLVKTTESGYEDAKERIAELHPYDVPAIERFDDSGVSAEFADWLQESVGPTE</sequence>
<dbReference type="Pfam" id="PF03091">
    <property type="entry name" value="CutA1"/>
    <property type="match status" value="1"/>
</dbReference>
<dbReference type="PANTHER" id="PTHR23419">
    <property type="entry name" value="DIVALENT CATION TOLERANCE CUTA-RELATED"/>
    <property type="match status" value="1"/>
</dbReference>
<dbReference type="Proteomes" id="UP000199076">
    <property type="component" value="Unassembled WGS sequence"/>
</dbReference>
<evidence type="ECO:0000256" key="2">
    <source>
        <dbReference type="ARBA" id="ARBA00022490"/>
    </source>
</evidence>
<gene>
    <name evidence="3" type="ORF">SAMN05216218_101398</name>
</gene>
<evidence type="ECO:0000313" key="4">
    <source>
        <dbReference type="Proteomes" id="UP000199076"/>
    </source>
</evidence>
<proteinExistence type="inferred from homology"/>
<evidence type="ECO:0000313" key="3">
    <source>
        <dbReference type="EMBL" id="SDE80678.1"/>
    </source>
</evidence>
<dbReference type="EMBL" id="FNBK01000001">
    <property type="protein sequence ID" value="SDE80678.1"/>
    <property type="molecule type" value="Genomic_DNA"/>
</dbReference>
<dbReference type="InterPro" id="IPR011322">
    <property type="entry name" value="N-reg_PII-like_a/b"/>
</dbReference>
<dbReference type="SUPFAM" id="SSF54913">
    <property type="entry name" value="GlnB-like"/>
    <property type="match status" value="1"/>
</dbReference>